<feature type="compositionally biased region" description="Basic residues" evidence="5">
    <location>
        <begin position="105"/>
        <end position="119"/>
    </location>
</feature>
<gene>
    <name evidence="8" type="ORF">SAMN04488000_105431</name>
</gene>
<dbReference type="EMBL" id="FOFV01000005">
    <property type="protein sequence ID" value="SER01057.1"/>
    <property type="molecule type" value="Genomic_DNA"/>
</dbReference>
<keyword evidence="2" id="KW-0815">Transposition</keyword>
<dbReference type="GO" id="GO:0003677">
    <property type="term" value="F:DNA binding"/>
    <property type="evidence" value="ECO:0007669"/>
    <property type="project" value="UniProtKB-KW"/>
</dbReference>
<reference evidence="9" key="1">
    <citation type="submission" date="2016-10" db="EMBL/GenBank/DDBJ databases">
        <authorList>
            <person name="Varghese N."/>
            <person name="Submissions S."/>
        </authorList>
    </citation>
    <scope>NUCLEOTIDE SEQUENCE [LARGE SCALE GENOMIC DNA]</scope>
    <source>
        <strain evidence="9">DSM 44437</strain>
    </source>
</reference>
<dbReference type="RefSeq" id="WP_218159647.1">
    <property type="nucleotide sequence ID" value="NZ_FOFV01000005.1"/>
</dbReference>
<dbReference type="NCBIfam" id="NF040570">
    <property type="entry name" value="guided_TnpB"/>
    <property type="match status" value="1"/>
</dbReference>
<name>A0A1H9KQ64_9PSEU</name>
<feature type="region of interest" description="Disordered" evidence="5">
    <location>
        <begin position="101"/>
        <end position="121"/>
    </location>
</feature>
<evidence type="ECO:0000313" key="9">
    <source>
        <dbReference type="Proteomes" id="UP000199503"/>
    </source>
</evidence>
<feature type="domain" description="Probable transposase IS891/IS1136/IS1341" evidence="6">
    <location>
        <begin position="53"/>
        <end position="137"/>
    </location>
</feature>
<organism evidence="8 9">
    <name type="scientific">Lentzea albida</name>
    <dbReference type="NCBI Taxonomy" id="65499"/>
    <lineage>
        <taxon>Bacteria</taxon>
        <taxon>Bacillati</taxon>
        <taxon>Actinomycetota</taxon>
        <taxon>Actinomycetes</taxon>
        <taxon>Pseudonocardiales</taxon>
        <taxon>Pseudonocardiaceae</taxon>
        <taxon>Lentzea</taxon>
    </lineage>
</organism>
<comment type="similarity">
    <text evidence="1">In the C-terminal section; belongs to the transposase 35 family.</text>
</comment>
<dbReference type="Pfam" id="PF01385">
    <property type="entry name" value="OrfB_IS605"/>
    <property type="match status" value="1"/>
</dbReference>
<evidence type="ECO:0000259" key="6">
    <source>
        <dbReference type="Pfam" id="PF01385"/>
    </source>
</evidence>
<dbReference type="Pfam" id="PF07282">
    <property type="entry name" value="Cas12f1-like_TNB"/>
    <property type="match status" value="1"/>
</dbReference>
<accession>A0A1H9KQ64</accession>
<dbReference type="NCBIfam" id="TIGR01766">
    <property type="entry name" value="IS200/IS605 family accessory protein TnpB-like domain"/>
    <property type="match status" value="1"/>
</dbReference>
<dbReference type="GO" id="GO:0032196">
    <property type="term" value="P:transposition"/>
    <property type="evidence" value="ECO:0007669"/>
    <property type="project" value="UniProtKB-KW"/>
</dbReference>
<keyword evidence="9" id="KW-1185">Reference proteome</keyword>
<dbReference type="Proteomes" id="UP000199503">
    <property type="component" value="Unassembled WGS sequence"/>
</dbReference>
<protein>
    <submittedName>
        <fullName evidence="8">Transposase, IS605 OrfB family, central region</fullName>
    </submittedName>
</protein>
<dbReference type="STRING" id="65499.SAMN04488000_105431"/>
<dbReference type="GO" id="GO:0006310">
    <property type="term" value="P:DNA recombination"/>
    <property type="evidence" value="ECO:0007669"/>
    <property type="project" value="UniProtKB-KW"/>
</dbReference>
<keyword evidence="3" id="KW-0238">DNA-binding</keyword>
<evidence type="ECO:0000313" key="8">
    <source>
        <dbReference type="EMBL" id="SER01057.1"/>
    </source>
</evidence>
<evidence type="ECO:0000256" key="1">
    <source>
        <dbReference type="ARBA" id="ARBA00008761"/>
    </source>
</evidence>
<sequence>MSIWTTAGRVKGIGFTGSPDQLTTVRERRRGESDLVCDNGMWFLLATCEIPERERFEPVDWIGVDRGIVNLATTSDGHNFQGRRLSRYRRWHARKRAELNSRNTKSAKRRLKRRAKKESRHATCVNHKISKEIVAVAERTGRGVAIEELGGIRERVRLNRRQRATLSSWPFHRLGAFMAYKARRAGVPFQAVDARHTSQMCPRCRHTAKNNRPTRDVFLCRRCGLAGPADVVAAVNVRTRARSAWVFATMPAPL</sequence>
<feature type="domain" description="Cas12f1-like TNB" evidence="7">
    <location>
        <begin position="171"/>
        <end position="237"/>
    </location>
</feature>
<dbReference type="InterPro" id="IPR001959">
    <property type="entry name" value="Transposase"/>
</dbReference>
<evidence type="ECO:0000256" key="2">
    <source>
        <dbReference type="ARBA" id="ARBA00022578"/>
    </source>
</evidence>
<evidence type="ECO:0000256" key="3">
    <source>
        <dbReference type="ARBA" id="ARBA00023125"/>
    </source>
</evidence>
<evidence type="ECO:0000256" key="5">
    <source>
        <dbReference type="SAM" id="MobiDB-lite"/>
    </source>
</evidence>
<dbReference type="InterPro" id="IPR010095">
    <property type="entry name" value="Cas12f1-like_TNB"/>
</dbReference>
<evidence type="ECO:0000259" key="7">
    <source>
        <dbReference type="Pfam" id="PF07282"/>
    </source>
</evidence>
<dbReference type="AlphaFoldDB" id="A0A1H9KQ64"/>
<proteinExistence type="inferred from homology"/>
<keyword evidence="4" id="KW-0233">DNA recombination</keyword>
<evidence type="ECO:0000256" key="4">
    <source>
        <dbReference type="ARBA" id="ARBA00023172"/>
    </source>
</evidence>